<dbReference type="AlphaFoldDB" id="A0AAD7Z8F0"/>
<sequence>RIVGKISFPGLLAVVLRLNPPTRSSIILNSVPSFLPRMALIAPGSKKTRVNQERLDSKVKRVQNT</sequence>
<evidence type="ECO:0000313" key="2">
    <source>
        <dbReference type="EMBL" id="KAJ9575507.1"/>
    </source>
</evidence>
<accession>A0AAD7Z8F0</accession>
<dbReference type="EMBL" id="JASPKZ010009834">
    <property type="protein sequence ID" value="KAJ9575507.1"/>
    <property type="molecule type" value="Genomic_DNA"/>
</dbReference>
<name>A0AAD7Z8F0_DIPPU</name>
<proteinExistence type="predicted"/>
<evidence type="ECO:0000256" key="1">
    <source>
        <dbReference type="SAM" id="MobiDB-lite"/>
    </source>
</evidence>
<keyword evidence="3" id="KW-1185">Reference proteome</keyword>
<reference evidence="2" key="2">
    <citation type="submission" date="2023-05" db="EMBL/GenBank/DDBJ databases">
        <authorList>
            <person name="Fouks B."/>
        </authorList>
    </citation>
    <scope>NUCLEOTIDE SEQUENCE</scope>
    <source>
        <strain evidence="2">Stay&amp;Tobe</strain>
        <tissue evidence="2">Testes</tissue>
    </source>
</reference>
<reference evidence="2" key="1">
    <citation type="journal article" date="2023" name="IScience">
        <title>Live-bearing cockroach genome reveals convergent evolutionary mechanisms linked to viviparity in insects and beyond.</title>
        <authorList>
            <person name="Fouks B."/>
            <person name="Harrison M.C."/>
            <person name="Mikhailova A.A."/>
            <person name="Marchal E."/>
            <person name="English S."/>
            <person name="Carruthers M."/>
            <person name="Jennings E.C."/>
            <person name="Chiamaka E.L."/>
            <person name="Frigard R.A."/>
            <person name="Pippel M."/>
            <person name="Attardo G.M."/>
            <person name="Benoit J.B."/>
            <person name="Bornberg-Bauer E."/>
            <person name="Tobe S.S."/>
        </authorList>
    </citation>
    <scope>NUCLEOTIDE SEQUENCE</scope>
    <source>
        <strain evidence="2">Stay&amp;Tobe</strain>
    </source>
</reference>
<protein>
    <submittedName>
        <fullName evidence="2">Uncharacterized protein</fullName>
    </submittedName>
</protein>
<evidence type="ECO:0000313" key="3">
    <source>
        <dbReference type="Proteomes" id="UP001233999"/>
    </source>
</evidence>
<feature type="compositionally biased region" description="Basic and acidic residues" evidence="1">
    <location>
        <begin position="50"/>
        <end position="59"/>
    </location>
</feature>
<comment type="caution">
    <text evidence="2">The sequence shown here is derived from an EMBL/GenBank/DDBJ whole genome shotgun (WGS) entry which is preliminary data.</text>
</comment>
<organism evidence="2 3">
    <name type="scientific">Diploptera punctata</name>
    <name type="common">Pacific beetle cockroach</name>
    <dbReference type="NCBI Taxonomy" id="6984"/>
    <lineage>
        <taxon>Eukaryota</taxon>
        <taxon>Metazoa</taxon>
        <taxon>Ecdysozoa</taxon>
        <taxon>Arthropoda</taxon>
        <taxon>Hexapoda</taxon>
        <taxon>Insecta</taxon>
        <taxon>Pterygota</taxon>
        <taxon>Neoptera</taxon>
        <taxon>Polyneoptera</taxon>
        <taxon>Dictyoptera</taxon>
        <taxon>Blattodea</taxon>
        <taxon>Blaberoidea</taxon>
        <taxon>Blaberidae</taxon>
        <taxon>Diplopterinae</taxon>
        <taxon>Diploptera</taxon>
    </lineage>
</organism>
<gene>
    <name evidence="2" type="ORF">L9F63_007642</name>
</gene>
<feature type="non-terminal residue" evidence="2">
    <location>
        <position position="1"/>
    </location>
</feature>
<feature type="non-terminal residue" evidence="2">
    <location>
        <position position="65"/>
    </location>
</feature>
<dbReference type="Proteomes" id="UP001233999">
    <property type="component" value="Unassembled WGS sequence"/>
</dbReference>
<feature type="region of interest" description="Disordered" evidence="1">
    <location>
        <begin position="46"/>
        <end position="65"/>
    </location>
</feature>